<dbReference type="InterPro" id="IPR051361">
    <property type="entry name" value="ThrE/Ser_Exporter"/>
</dbReference>
<evidence type="ECO:0000259" key="5">
    <source>
        <dbReference type="Pfam" id="PF06738"/>
    </source>
</evidence>
<feature type="region of interest" description="Disordered" evidence="3">
    <location>
        <begin position="294"/>
        <end position="331"/>
    </location>
</feature>
<feature type="compositionally biased region" description="Basic and acidic residues" evidence="3">
    <location>
        <begin position="74"/>
        <end position="93"/>
    </location>
</feature>
<proteinExistence type="inferred from homology"/>
<evidence type="ECO:0000256" key="3">
    <source>
        <dbReference type="SAM" id="MobiDB-lite"/>
    </source>
</evidence>
<name>A0A165MT65_9APHY</name>
<feature type="compositionally biased region" description="Polar residues" evidence="3">
    <location>
        <begin position="17"/>
        <end position="38"/>
    </location>
</feature>
<feature type="transmembrane region" description="Helical" evidence="4">
    <location>
        <begin position="815"/>
        <end position="832"/>
    </location>
</feature>
<feature type="transmembrane region" description="Helical" evidence="4">
    <location>
        <begin position="939"/>
        <end position="960"/>
    </location>
</feature>
<evidence type="ECO:0000313" key="6">
    <source>
        <dbReference type="EMBL" id="KZT66089.1"/>
    </source>
</evidence>
<evidence type="ECO:0000256" key="4">
    <source>
        <dbReference type="SAM" id="Phobius"/>
    </source>
</evidence>
<feature type="compositionally biased region" description="Polar residues" evidence="3">
    <location>
        <begin position="128"/>
        <end position="139"/>
    </location>
</feature>
<dbReference type="OrthoDB" id="413008at2759"/>
<dbReference type="STRING" id="1314783.A0A165MT65"/>
<accession>A0A165MT65</accession>
<dbReference type="PANTHER" id="PTHR31082:SF4">
    <property type="entry name" value="PHEROMONE-REGULATED MEMBRANE PROTEIN 10"/>
    <property type="match status" value="1"/>
</dbReference>
<gene>
    <name evidence="6" type="ORF">DAEQUDRAFT_752287</name>
</gene>
<organism evidence="6 7">
    <name type="scientific">Daedalea quercina L-15889</name>
    <dbReference type="NCBI Taxonomy" id="1314783"/>
    <lineage>
        <taxon>Eukaryota</taxon>
        <taxon>Fungi</taxon>
        <taxon>Dikarya</taxon>
        <taxon>Basidiomycota</taxon>
        <taxon>Agaricomycotina</taxon>
        <taxon>Agaricomycetes</taxon>
        <taxon>Polyporales</taxon>
        <taxon>Fomitopsis</taxon>
    </lineage>
</organism>
<sequence length="975" mass="105953">MPPPVPPSIESILQLSGIPSAQPSTTTLTTLMDSGSPSGSPPRITSPLPTDPNDNRPPGGTRRSNGTKTPRKVQWTDEREAVDSPRALDEHGLDPSAFQELASALERHRSDSPASLARMGSRLERLDTNLTRESTSTEDTTPDGYTPPSHQVPGEQFIDPSETAGLPGAGTERHSVQQAQQVINAHRRGMFGGVHMPHIPHFGRRTDEVDARGRKRSSEVNEVRNRKSHGHNKSGSGSGSGHRRRWSFFRPETSSESDVEKSADSARMSGVPRGAGVLSALLALYDNADAASQTVGSISTRSSFDESRPSSRARSRERERGWAGSANSSSASLALPTLRVPKPWADDRPAQARNAGGVFGALIASTGNVSGVAAPQNSTLQPNVKRPGYHLSRYSLESSVPKTKQDKSTQELTRTRSMHFETTANTHEAGGTSPDHPSHLRTSSLPQNTLDESPASTKSRSKWTGGILKDLPVPKHGWSRANTPSTPGTPTSDEGDYLDKEKIKIREREKEAERAKRERRKRKKAEIYITRHVAEIVQRQEFILKLARTMMMFGGPTHRLQAQIQATGRVLDIQLSCMYLPDVMLISFDDATTSTSNIKFIRQASALDIGKLQDAYALYWKVIHDDISVKDASVALDDLMRKPQLYKFWQLIIIGGFCSASICSVSFNGSFIDSLISFPLGCLLIVIQVFAARNELYSNVFEIMVCLLFSFIAAALADAHGHHICYTAVGSASIVLILPGFIILCGSLELASRNIVSGAVRVCFSIIYSLFLGFGLSIGATAYSKLTHHELAGTDDLSCQSSHDATGPWWQRTPSVWWAFLTVPAYSFFLSLRNHAPLYRKETYLLVAISCIGWVCNHFTGTKFPNQNDIPAAVGGAAVGFVANLYGKFFNGNAFVVMITGILFQLPSGLANGGLFTFVTAETDGTSSSESYLSGFYTALQLVSVSIGLTVGLGVSLILVHPVKSRRRAGGIFSL</sequence>
<feature type="compositionally biased region" description="Polar residues" evidence="3">
    <location>
        <begin position="440"/>
        <end position="458"/>
    </location>
</feature>
<reference evidence="6 7" key="1">
    <citation type="journal article" date="2016" name="Mol. Biol. Evol.">
        <title>Comparative Genomics of Early-Diverging Mushroom-Forming Fungi Provides Insights into the Origins of Lignocellulose Decay Capabilities.</title>
        <authorList>
            <person name="Nagy L.G."/>
            <person name="Riley R."/>
            <person name="Tritt A."/>
            <person name="Adam C."/>
            <person name="Daum C."/>
            <person name="Floudas D."/>
            <person name="Sun H."/>
            <person name="Yadav J.S."/>
            <person name="Pangilinan J."/>
            <person name="Larsson K.H."/>
            <person name="Matsuura K."/>
            <person name="Barry K."/>
            <person name="Labutti K."/>
            <person name="Kuo R."/>
            <person name="Ohm R.A."/>
            <person name="Bhattacharya S.S."/>
            <person name="Shirouzu T."/>
            <person name="Yoshinaga Y."/>
            <person name="Martin F.M."/>
            <person name="Grigoriev I.V."/>
            <person name="Hibbett D.S."/>
        </authorList>
    </citation>
    <scope>NUCLEOTIDE SEQUENCE [LARGE SCALE GENOMIC DNA]</scope>
    <source>
        <strain evidence="6 7">L-15889</strain>
    </source>
</reference>
<dbReference type="AlphaFoldDB" id="A0A165MT65"/>
<dbReference type="Pfam" id="PF06738">
    <property type="entry name" value="ThrE"/>
    <property type="match status" value="1"/>
</dbReference>
<feature type="transmembrane region" description="Helical" evidence="4">
    <location>
        <begin position="844"/>
        <end position="864"/>
    </location>
</feature>
<dbReference type="Proteomes" id="UP000076727">
    <property type="component" value="Unassembled WGS sequence"/>
</dbReference>
<feature type="transmembrane region" description="Helical" evidence="4">
    <location>
        <begin position="729"/>
        <end position="750"/>
    </location>
</feature>
<keyword evidence="2" id="KW-0175">Coiled coil</keyword>
<feature type="transmembrane region" description="Helical" evidence="4">
    <location>
        <begin position="699"/>
        <end position="717"/>
    </location>
</feature>
<feature type="domain" description="Threonine/serine exporter-like N-terminal" evidence="5">
    <location>
        <begin position="541"/>
        <end position="781"/>
    </location>
</feature>
<protein>
    <submittedName>
        <fullName evidence="6">DUF1212-domain-containing protein</fullName>
    </submittedName>
</protein>
<feature type="transmembrane region" description="Helical" evidence="4">
    <location>
        <begin position="894"/>
        <end position="919"/>
    </location>
</feature>
<evidence type="ECO:0000256" key="1">
    <source>
        <dbReference type="ARBA" id="ARBA00034125"/>
    </source>
</evidence>
<comment type="similarity">
    <text evidence="1">Belongs to the ThrE exporter (TC 2.A.79) family.</text>
</comment>
<feature type="transmembrane region" description="Helical" evidence="4">
    <location>
        <begin position="762"/>
        <end position="783"/>
    </location>
</feature>
<feature type="region of interest" description="Disordered" evidence="3">
    <location>
        <begin position="17"/>
        <end position="148"/>
    </location>
</feature>
<keyword evidence="7" id="KW-1185">Reference proteome</keyword>
<dbReference type="GO" id="GO:0022857">
    <property type="term" value="F:transmembrane transporter activity"/>
    <property type="evidence" value="ECO:0007669"/>
    <property type="project" value="InterPro"/>
</dbReference>
<dbReference type="InterPro" id="IPR010619">
    <property type="entry name" value="ThrE-like_N"/>
</dbReference>
<evidence type="ECO:0000256" key="2">
    <source>
        <dbReference type="SAM" id="Coils"/>
    </source>
</evidence>
<dbReference type="EMBL" id="KV429095">
    <property type="protein sequence ID" value="KZT66089.1"/>
    <property type="molecule type" value="Genomic_DNA"/>
</dbReference>
<evidence type="ECO:0000313" key="7">
    <source>
        <dbReference type="Proteomes" id="UP000076727"/>
    </source>
</evidence>
<keyword evidence="4" id="KW-1133">Transmembrane helix</keyword>
<feature type="region of interest" description="Disordered" evidence="3">
    <location>
        <begin position="394"/>
        <end position="496"/>
    </location>
</feature>
<feature type="coiled-coil region" evidence="2">
    <location>
        <begin position="498"/>
        <end position="525"/>
    </location>
</feature>
<feature type="compositionally biased region" description="Basic and acidic residues" evidence="3">
    <location>
        <begin position="204"/>
        <end position="225"/>
    </location>
</feature>
<keyword evidence="4" id="KW-0812">Transmembrane</keyword>
<feature type="transmembrane region" description="Helical" evidence="4">
    <location>
        <begin position="675"/>
        <end position="692"/>
    </location>
</feature>
<keyword evidence="4" id="KW-0472">Membrane</keyword>
<feature type="region of interest" description="Disordered" evidence="3">
    <location>
        <begin position="196"/>
        <end position="270"/>
    </location>
</feature>
<feature type="compositionally biased region" description="Polar residues" evidence="3">
    <location>
        <begin position="480"/>
        <end position="492"/>
    </location>
</feature>
<feature type="transmembrane region" description="Helical" evidence="4">
    <location>
        <begin position="870"/>
        <end position="887"/>
    </location>
</feature>
<feature type="compositionally biased region" description="Basic and acidic residues" evidence="3">
    <location>
        <begin position="303"/>
        <end position="321"/>
    </location>
</feature>
<dbReference type="PANTHER" id="PTHR31082">
    <property type="entry name" value="PHEROMONE-REGULATED MEMBRANE PROTEIN 10"/>
    <property type="match status" value="1"/>
</dbReference>